<evidence type="ECO:0000313" key="3">
    <source>
        <dbReference type="Proteomes" id="UP000249081"/>
    </source>
</evidence>
<feature type="domain" description="PRC-barrel" evidence="1">
    <location>
        <begin position="93"/>
        <end position="157"/>
    </location>
</feature>
<dbReference type="EMBL" id="QBMN01000004">
    <property type="protein sequence ID" value="PZO45571.1"/>
    <property type="molecule type" value="Genomic_DNA"/>
</dbReference>
<sequence length="638" mass="68096">MRQGSDILGKSIFVYDTGKTVESVRDLVFDHNTGRVLGFLVAESGWFRSARILPLAAVKAIGPSGIITADQTTIVSSKTLSRVAELLREDNVLRGTEIMTTDGRNLGTMVDLFFDDATGLVEGYEVSGGLFADAYSGRSFVPALQTLTIGEDVAFVSPETADLMEEQVGGVLGALQSAGGRLQEAGHYTGEKLQEAGHYTGEKFQAASQYTSEKWTIAAAAAQKDWEAMTQTASEQYDLARRNAEISITNAVVSPEEQQTCILGKITQDPVLDNRDRLLFPAGLVITAVEVQQASDNGVLDLLYRSTGGDIGQDASDRIQLATQAAKAQFQTATQSAKARLDAANQHASQDLQSLRHDTLASITNAAVAPDRQRAYALGKTVDRDICALDGRLLVSEGAVATAEVVALAESADMLNELYRATGGAVGAELTQQATGLLAAPAVDQTLGRRASTTVHTSSGSVIVAAGQIVTELVIERARTAGQEQALMAATGIELNEAYRLGASQGLGRANERIKSTSAIAGRQLQTGANQLQAEAATLWTALEREVRKLAFQTQQFIENRRIQSALGRPVTRVILDEQDQVILNVGDLITHKAIDHAREADSLEILLGSVYDRAPELMTRSDLRAPARGEAALVSQS</sequence>
<dbReference type="InterPro" id="IPR027275">
    <property type="entry name" value="PRC-brl_dom"/>
</dbReference>
<feature type="domain" description="PRC-barrel" evidence="1">
    <location>
        <begin position="3"/>
        <end position="63"/>
    </location>
</feature>
<comment type="caution">
    <text evidence="2">The sequence shown here is derived from an EMBL/GenBank/DDBJ whole genome shotgun (WGS) entry which is preliminary data.</text>
</comment>
<dbReference type="SUPFAM" id="SSF50346">
    <property type="entry name" value="PRC-barrel domain"/>
    <property type="match status" value="2"/>
</dbReference>
<dbReference type="InterPro" id="IPR011033">
    <property type="entry name" value="PRC_barrel-like_sf"/>
</dbReference>
<dbReference type="Pfam" id="PF05239">
    <property type="entry name" value="PRC"/>
    <property type="match status" value="2"/>
</dbReference>
<reference evidence="3" key="1">
    <citation type="submission" date="2018-04" db="EMBL/GenBank/DDBJ databases">
        <authorList>
            <person name="Cornet L."/>
        </authorList>
    </citation>
    <scope>NUCLEOTIDE SEQUENCE [LARGE SCALE GENOMIC DNA]</scope>
</reference>
<accession>A0A2W4YE46</accession>
<gene>
    <name evidence="2" type="ORF">DCF17_01185</name>
</gene>
<reference evidence="2 3" key="2">
    <citation type="submission" date="2018-06" db="EMBL/GenBank/DDBJ databases">
        <title>Metagenomic assembly of (sub)arctic Cyanobacteria and their associated microbiome from non-axenic cultures.</title>
        <authorList>
            <person name="Baurain D."/>
        </authorList>
    </citation>
    <scope>NUCLEOTIDE SEQUENCE [LARGE SCALE GENOMIC DNA]</scope>
    <source>
        <strain evidence="2">ULC041bin1</strain>
    </source>
</reference>
<proteinExistence type="predicted"/>
<evidence type="ECO:0000313" key="2">
    <source>
        <dbReference type="EMBL" id="PZO45571.1"/>
    </source>
</evidence>
<organism evidence="2 3">
    <name type="scientific">Shackletoniella antarctica</name>
    <dbReference type="NCBI Taxonomy" id="268115"/>
    <lineage>
        <taxon>Bacteria</taxon>
        <taxon>Bacillati</taxon>
        <taxon>Cyanobacteriota</taxon>
        <taxon>Cyanophyceae</taxon>
        <taxon>Oculatellales</taxon>
        <taxon>Oculatellaceae</taxon>
        <taxon>Shackletoniella</taxon>
    </lineage>
</organism>
<name>A0A2W4YE46_9CYAN</name>
<protein>
    <recommendedName>
        <fullName evidence="1">PRC-barrel domain-containing protein</fullName>
    </recommendedName>
</protein>
<dbReference type="Gene3D" id="2.30.30.240">
    <property type="entry name" value="PRC-barrel domain"/>
    <property type="match status" value="2"/>
</dbReference>
<evidence type="ECO:0000259" key="1">
    <source>
        <dbReference type="Pfam" id="PF05239"/>
    </source>
</evidence>
<dbReference type="AlphaFoldDB" id="A0A2W4YE46"/>
<dbReference type="Proteomes" id="UP000249081">
    <property type="component" value="Unassembled WGS sequence"/>
</dbReference>